<keyword evidence="2" id="KW-0186">Copper</keyword>
<feature type="chain" id="PRO_5045369327" evidence="3">
    <location>
        <begin position="22"/>
        <end position="195"/>
    </location>
</feature>
<dbReference type="InterPro" id="IPR013766">
    <property type="entry name" value="Thioredoxin_domain"/>
</dbReference>
<dbReference type="PROSITE" id="PS51257">
    <property type="entry name" value="PROKAR_LIPOPROTEIN"/>
    <property type="match status" value="1"/>
</dbReference>
<evidence type="ECO:0000259" key="4">
    <source>
        <dbReference type="PROSITE" id="PS51352"/>
    </source>
</evidence>
<comment type="similarity">
    <text evidence="1">Belongs to the SCO1/2 family.</text>
</comment>
<reference evidence="5" key="1">
    <citation type="submission" date="2023-03" db="EMBL/GenBank/DDBJ databases">
        <title>Chitinimonas shenzhenensis gen. nov., sp. nov., a novel member of family Burkholderiaceae isolated from activated sludge collected in Shen Zhen, China.</title>
        <authorList>
            <person name="Wang X."/>
        </authorList>
    </citation>
    <scope>NUCLEOTIDE SEQUENCE</scope>
    <source>
        <strain evidence="5">DQS-5</strain>
    </source>
</reference>
<feature type="domain" description="Thioredoxin" evidence="4">
    <location>
        <begin position="18"/>
        <end position="195"/>
    </location>
</feature>
<dbReference type="Proteomes" id="UP001172778">
    <property type="component" value="Unassembled WGS sequence"/>
</dbReference>
<dbReference type="PANTHER" id="PTHR12151:SF25">
    <property type="entry name" value="LINALOOL DEHYDRATASE_ISOMERASE DOMAIN-CONTAINING PROTEIN"/>
    <property type="match status" value="1"/>
</dbReference>
<gene>
    <name evidence="5" type="ORF">PZA18_08035</name>
</gene>
<dbReference type="CDD" id="cd02968">
    <property type="entry name" value="SCO"/>
    <property type="match status" value="1"/>
</dbReference>
<dbReference type="SUPFAM" id="SSF52833">
    <property type="entry name" value="Thioredoxin-like"/>
    <property type="match status" value="1"/>
</dbReference>
<accession>A0ABT7DV94</accession>
<evidence type="ECO:0000313" key="6">
    <source>
        <dbReference type="Proteomes" id="UP001172778"/>
    </source>
</evidence>
<dbReference type="EMBL" id="JARRAF010000007">
    <property type="protein sequence ID" value="MDK2123992.1"/>
    <property type="molecule type" value="Genomic_DNA"/>
</dbReference>
<feature type="signal peptide" evidence="3">
    <location>
        <begin position="1"/>
        <end position="21"/>
    </location>
</feature>
<organism evidence="5 6">
    <name type="scientific">Parachitinimonas caeni</name>
    <dbReference type="NCBI Taxonomy" id="3031301"/>
    <lineage>
        <taxon>Bacteria</taxon>
        <taxon>Pseudomonadati</taxon>
        <taxon>Pseudomonadota</taxon>
        <taxon>Betaproteobacteria</taxon>
        <taxon>Neisseriales</taxon>
        <taxon>Chitinibacteraceae</taxon>
        <taxon>Parachitinimonas</taxon>
    </lineage>
</organism>
<evidence type="ECO:0000256" key="2">
    <source>
        <dbReference type="ARBA" id="ARBA00023008"/>
    </source>
</evidence>
<comment type="caution">
    <text evidence="5">The sequence shown here is derived from an EMBL/GenBank/DDBJ whole genome shotgun (WGS) entry which is preliminary data.</text>
</comment>
<dbReference type="RefSeq" id="WP_284100300.1">
    <property type="nucleotide sequence ID" value="NZ_JARRAF010000007.1"/>
</dbReference>
<evidence type="ECO:0000256" key="1">
    <source>
        <dbReference type="ARBA" id="ARBA00010996"/>
    </source>
</evidence>
<dbReference type="Pfam" id="PF02630">
    <property type="entry name" value="SCO1-SenC"/>
    <property type="match status" value="1"/>
</dbReference>
<dbReference type="PANTHER" id="PTHR12151">
    <property type="entry name" value="ELECTRON TRANSPORT PROTIN SCO1/SENC FAMILY MEMBER"/>
    <property type="match status" value="1"/>
</dbReference>
<evidence type="ECO:0000313" key="5">
    <source>
        <dbReference type="EMBL" id="MDK2123992.1"/>
    </source>
</evidence>
<keyword evidence="3" id="KW-0732">Signal</keyword>
<sequence>MKSSLLRFWACMLVLFLAACGAQPLQFKATDVTGSAIGGALKLKDHNGRAVSIESFKGKVVVVFFGYTHCPDICPTTMADLGRTMKQLGTAAANVQVLFVSLDPERDSPAILSQYVPAFHPSFLGLTGSLEEIQREASAFKVVFQKSPGAQVGEYTVDHSTGSYVFDKTGRLRLYVSHGAGDAVFSHDISLLLNQ</sequence>
<proteinExistence type="inferred from homology"/>
<dbReference type="InterPro" id="IPR003782">
    <property type="entry name" value="SCO1/SenC"/>
</dbReference>
<dbReference type="InterPro" id="IPR036249">
    <property type="entry name" value="Thioredoxin-like_sf"/>
</dbReference>
<evidence type="ECO:0000256" key="3">
    <source>
        <dbReference type="SAM" id="SignalP"/>
    </source>
</evidence>
<dbReference type="PROSITE" id="PS51352">
    <property type="entry name" value="THIOREDOXIN_2"/>
    <property type="match status" value="1"/>
</dbReference>
<keyword evidence="6" id="KW-1185">Reference proteome</keyword>
<dbReference type="Gene3D" id="3.40.30.10">
    <property type="entry name" value="Glutaredoxin"/>
    <property type="match status" value="1"/>
</dbReference>
<name>A0ABT7DV94_9NEIS</name>
<protein>
    <submittedName>
        <fullName evidence="5">SCO family protein</fullName>
    </submittedName>
</protein>